<dbReference type="EMBL" id="MK071998">
    <property type="protein sequence ID" value="AYV76787.1"/>
    <property type="molecule type" value="Genomic_DNA"/>
</dbReference>
<dbReference type="PROSITE" id="PS50297">
    <property type="entry name" value="ANK_REP_REGION"/>
    <property type="match status" value="1"/>
</dbReference>
<dbReference type="PROSITE" id="PS50088">
    <property type="entry name" value="ANK_REPEAT"/>
    <property type="match status" value="1"/>
</dbReference>
<evidence type="ECO:0000256" key="1">
    <source>
        <dbReference type="SAM" id="Coils"/>
    </source>
</evidence>
<feature type="region of interest" description="Disordered" evidence="2">
    <location>
        <begin position="162"/>
        <end position="182"/>
    </location>
</feature>
<dbReference type="InterPro" id="IPR002110">
    <property type="entry name" value="Ankyrin_rpt"/>
</dbReference>
<dbReference type="SUPFAM" id="SSF48403">
    <property type="entry name" value="Ankyrin repeat"/>
    <property type="match status" value="1"/>
</dbReference>
<dbReference type="Gene3D" id="1.25.40.20">
    <property type="entry name" value="Ankyrin repeat-containing domain"/>
    <property type="match status" value="1"/>
</dbReference>
<protein>
    <submittedName>
        <fullName evidence="3">Uncharacterized protein</fullName>
    </submittedName>
</protein>
<evidence type="ECO:0000313" key="3">
    <source>
        <dbReference type="EMBL" id="AYV76787.1"/>
    </source>
</evidence>
<sequence>MDYPNDIIQHIYQIVSKQSGSDQFDINTLWPSFFKVNTVKAISTFVKLGANIDYRVIDTGSTPVMYFAQLGLTNIVIWLIEQGADLTVKNMCHNTVYNYAVQGKINLDPIIKTYQEKKEKEELISRNKALEEKCLEMDNKLSQLLNLFNKMNIELSSVLPTKDKKEDDKGKMEECKTITPTN</sequence>
<evidence type="ECO:0000256" key="2">
    <source>
        <dbReference type="SAM" id="MobiDB-lite"/>
    </source>
</evidence>
<feature type="compositionally biased region" description="Basic and acidic residues" evidence="2">
    <location>
        <begin position="162"/>
        <end position="176"/>
    </location>
</feature>
<gene>
    <name evidence="3" type="ORF">Barrevirus1_9</name>
</gene>
<proteinExistence type="predicted"/>
<dbReference type="InterPro" id="IPR036770">
    <property type="entry name" value="Ankyrin_rpt-contain_sf"/>
</dbReference>
<organism evidence="3">
    <name type="scientific">Barrevirus sp</name>
    <dbReference type="NCBI Taxonomy" id="2487763"/>
    <lineage>
        <taxon>Viruses</taxon>
        <taxon>Varidnaviria</taxon>
        <taxon>Bamfordvirae</taxon>
        <taxon>Nucleocytoviricota</taxon>
        <taxon>Megaviricetes</taxon>
        <taxon>Imitervirales</taxon>
        <taxon>Mimiviridae</taxon>
        <taxon>Klosneuvirinae</taxon>
    </lineage>
</organism>
<keyword evidence="1" id="KW-0175">Coiled coil</keyword>
<reference evidence="3" key="1">
    <citation type="submission" date="2018-10" db="EMBL/GenBank/DDBJ databases">
        <title>Hidden diversity of soil giant viruses.</title>
        <authorList>
            <person name="Schulz F."/>
            <person name="Alteio L."/>
            <person name="Goudeau D."/>
            <person name="Ryan E.M."/>
            <person name="Malmstrom R.R."/>
            <person name="Blanchard J."/>
            <person name="Woyke T."/>
        </authorList>
    </citation>
    <scope>NUCLEOTIDE SEQUENCE</scope>
    <source>
        <strain evidence="3">BAV1</strain>
    </source>
</reference>
<name>A0A3G4ZPH5_9VIRU</name>
<feature type="coiled-coil region" evidence="1">
    <location>
        <begin position="120"/>
        <end position="147"/>
    </location>
</feature>
<accession>A0A3G4ZPH5</accession>